<accession>A0AAD5UQ70</accession>
<feature type="compositionally biased region" description="Low complexity" evidence="1">
    <location>
        <begin position="420"/>
        <end position="436"/>
    </location>
</feature>
<feature type="compositionally biased region" description="Acidic residues" evidence="1">
    <location>
        <begin position="453"/>
        <end position="471"/>
    </location>
</feature>
<reference evidence="2" key="1">
    <citation type="submission" date="2022-07" db="EMBL/GenBank/DDBJ databases">
        <title>Genome Sequence of Physisporinus lineatus.</title>
        <authorList>
            <person name="Buettner E."/>
        </authorList>
    </citation>
    <scope>NUCLEOTIDE SEQUENCE</scope>
    <source>
        <strain evidence="2">VT162</strain>
    </source>
</reference>
<feature type="region of interest" description="Disordered" evidence="1">
    <location>
        <begin position="156"/>
        <end position="182"/>
    </location>
</feature>
<dbReference type="PANTHER" id="PTHR38702:SF1">
    <property type="entry name" value="CALPONIN-HOMOLOGY (CH) DOMAIN-CONTAINING PROTEIN"/>
    <property type="match status" value="1"/>
</dbReference>
<feature type="region of interest" description="Disordered" evidence="1">
    <location>
        <begin position="608"/>
        <end position="636"/>
    </location>
</feature>
<dbReference type="PANTHER" id="PTHR38702">
    <property type="entry name" value="CALPONIN-HOMOLOGY (CH) DOMAIN-CONTAINING PROTEIN"/>
    <property type="match status" value="1"/>
</dbReference>
<name>A0AAD5UQ70_9APHY</name>
<feature type="compositionally biased region" description="Low complexity" evidence="1">
    <location>
        <begin position="622"/>
        <end position="636"/>
    </location>
</feature>
<feature type="region of interest" description="Disordered" evidence="1">
    <location>
        <begin position="266"/>
        <end position="305"/>
    </location>
</feature>
<proteinExistence type="predicted"/>
<comment type="caution">
    <text evidence="2">The sequence shown here is derived from an EMBL/GenBank/DDBJ whole genome shotgun (WGS) entry which is preliminary data.</text>
</comment>
<feature type="region of interest" description="Disordered" evidence="1">
    <location>
        <begin position="449"/>
        <end position="471"/>
    </location>
</feature>
<evidence type="ECO:0000313" key="2">
    <source>
        <dbReference type="EMBL" id="KAJ3474790.1"/>
    </source>
</evidence>
<feature type="region of interest" description="Disordered" evidence="1">
    <location>
        <begin position="403"/>
        <end position="436"/>
    </location>
</feature>
<feature type="region of interest" description="Disordered" evidence="1">
    <location>
        <begin position="223"/>
        <end position="248"/>
    </location>
</feature>
<feature type="region of interest" description="Disordered" evidence="1">
    <location>
        <begin position="1"/>
        <end position="23"/>
    </location>
</feature>
<dbReference type="Proteomes" id="UP001212997">
    <property type="component" value="Unassembled WGS sequence"/>
</dbReference>
<evidence type="ECO:0000256" key="1">
    <source>
        <dbReference type="SAM" id="MobiDB-lite"/>
    </source>
</evidence>
<organism evidence="2 3">
    <name type="scientific">Meripilus lineatus</name>
    <dbReference type="NCBI Taxonomy" id="2056292"/>
    <lineage>
        <taxon>Eukaryota</taxon>
        <taxon>Fungi</taxon>
        <taxon>Dikarya</taxon>
        <taxon>Basidiomycota</taxon>
        <taxon>Agaricomycotina</taxon>
        <taxon>Agaricomycetes</taxon>
        <taxon>Polyporales</taxon>
        <taxon>Meripilaceae</taxon>
        <taxon>Meripilus</taxon>
    </lineage>
</organism>
<evidence type="ECO:0000313" key="3">
    <source>
        <dbReference type="Proteomes" id="UP001212997"/>
    </source>
</evidence>
<sequence length="684" mass="74995">MDTPQEHLQVRASTPDSGNKKARRTVAFYPNMNSSNKPLKPFSRSAAKRESVMALGSIEHLQHYFTKSGIAAESDPLGKPNSGLVPIFGGLSSVNSRASMQSIPDFELPPSPAIPEIVQPAFSPFVKTYEVDPENLRPGVIDDLGSVEHAWSLRTGGSINSDNKDDPFGSLTPVPPKSKPTKDRIDILDVLKTTTHAIRSVRNYLLSLPDDSVTPLQRDFRFPAISSKPLPPRRTSSQPRSDPLSRIRRGALEVLTSLRALEESSRLPLSDEAYDAQSDHGEHASNAGSGSGSGSGGISRGTSPDFLDVDADTSISFVSVGGGLKSVPVWEDEDSFDVNNGQDEETKERWDERLVLGGGWLYKQDITKEALTKEREVVGRYLDVVDEALFGGTKDGVRGWERERAKMEKERRAKGRRVSAGEGRSASPSPSRGARRVVSANMLDAMKSMAVTEEPEPMDDEEYEESDSVDEDDLPRWAKRHEFLEDPLGRTHALLNALLPSTLSSLLPPTPVDRESLLQALSSGQLLCAAYNTGVRRSRKPWGYVSKDAIHDIAALESQPVNGDSSEQREKAKRGWTFRRTDNLRLWAAALKLRYMLLVVTTNPSKASITPAGGRNTPRAVSTPLGTTPLSSPSPTKQKFPAFDDVILFDAPVVARQEAGWEGMLEALVLKWVEAVVDERRGDR</sequence>
<feature type="compositionally biased region" description="Gly residues" evidence="1">
    <location>
        <begin position="289"/>
        <end position="299"/>
    </location>
</feature>
<protein>
    <submittedName>
        <fullName evidence="2">Uncharacterized protein</fullName>
    </submittedName>
</protein>
<gene>
    <name evidence="2" type="ORF">NLI96_g12254</name>
</gene>
<dbReference type="EMBL" id="JANAWD010000981">
    <property type="protein sequence ID" value="KAJ3474790.1"/>
    <property type="molecule type" value="Genomic_DNA"/>
</dbReference>
<keyword evidence="3" id="KW-1185">Reference proteome</keyword>
<dbReference type="AlphaFoldDB" id="A0AAD5UQ70"/>